<dbReference type="InterPro" id="IPR001647">
    <property type="entry name" value="HTH_TetR"/>
</dbReference>
<dbReference type="InterPro" id="IPR009057">
    <property type="entry name" value="Homeodomain-like_sf"/>
</dbReference>
<dbReference type="GO" id="GO:0000976">
    <property type="term" value="F:transcription cis-regulatory region binding"/>
    <property type="evidence" value="ECO:0007669"/>
    <property type="project" value="TreeGrafter"/>
</dbReference>
<dbReference type="GO" id="GO:0003700">
    <property type="term" value="F:DNA-binding transcription factor activity"/>
    <property type="evidence" value="ECO:0007669"/>
    <property type="project" value="TreeGrafter"/>
</dbReference>
<evidence type="ECO:0000259" key="5">
    <source>
        <dbReference type="PROSITE" id="PS50977"/>
    </source>
</evidence>
<evidence type="ECO:0000256" key="2">
    <source>
        <dbReference type="ARBA" id="ARBA00023125"/>
    </source>
</evidence>
<sequence>MPKPTKSEIDAEILDRAAGLFARHGFAHTSLQQIADAVNYSKAGLLHHYPSKQAIYEAALKTGSDHMQALLESVQDIPVGIERDRAVVEASVDFTYDWPGLSALANRLSDQGADVEPELIKIGVTLYAALGIDMANLELERVVRVTSAFCGLGIAALTAARMDVKREWRGHIIASAMDALGHTAKSARKGR</sequence>
<dbReference type="PANTHER" id="PTHR30055:SF234">
    <property type="entry name" value="HTH-TYPE TRANSCRIPTIONAL REGULATOR BETI"/>
    <property type="match status" value="1"/>
</dbReference>
<dbReference type="Proteomes" id="UP000494111">
    <property type="component" value="Unassembled WGS sequence"/>
</dbReference>
<dbReference type="AlphaFoldDB" id="A0A6S6ZKM7"/>
<keyword evidence="3" id="KW-0804">Transcription</keyword>
<keyword evidence="1" id="KW-0805">Transcription regulation</keyword>
<feature type="domain" description="HTH tetR-type" evidence="5">
    <location>
        <begin position="7"/>
        <end position="67"/>
    </location>
</feature>
<feature type="DNA-binding region" description="H-T-H motif" evidence="4">
    <location>
        <begin position="30"/>
        <end position="49"/>
    </location>
</feature>
<dbReference type="Pfam" id="PF00440">
    <property type="entry name" value="TetR_N"/>
    <property type="match status" value="1"/>
</dbReference>
<proteinExistence type="predicted"/>
<protein>
    <recommendedName>
        <fullName evidence="5">HTH tetR-type domain-containing protein</fullName>
    </recommendedName>
</protein>
<evidence type="ECO:0000256" key="1">
    <source>
        <dbReference type="ARBA" id="ARBA00023015"/>
    </source>
</evidence>
<dbReference type="PRINTS" id="PR00455">
    <property type="entry name" value="HTHTETR"/>
</dbReference>
<organism evidence="6 7">
    <name type="scientific">Achromobacter deleyi</name>
    <dbReference type="NCBI Taxonomy" id="1353891"/>
    <lineage>
        <taxon>Bacteria</taxon>
        <taxon>Pseudomonadati</taxon>
        <taxon>Pseudomonadota</taxon>
        <taxon>Betaproteobacteria</taxon>
        <taxon>Burkholderiales</taxon>
        <taxon>Alcaligenaceae</taxon>
        <taxon>Achromobacter</taxon>
    </lineage>
</organism>
<dbReference type="PROSITE" id="PS50977">
    <property type="entry name" value="HTH_TETR_2"/>
    <property type="match status" value="1"/>
</dbReference>
<keyword evidence="2 4" id="KW-0238">DNA-binding</keyword>
<dbReference type="PANTHER" id="PTHR30055">
    <property type="entry name" value="HTH-TYPE TRANSCRIPTIONAL REGULATOR RUTR"/>
    <property type="match status" value="1"/>
</dbReference>
<gene>
    <name evidence="6" type="ORF">LMG3458_01752</name>
</gene>
<dbReference type="RefSeq" id="WP_175192241.1">
    <property type="nucleotide sequence ID" value="NZ_CADIJO010000004.1"/>
</dbReference>
<evidence type="ECO:0000313" key="7">
    <source>
        <dbReference type="Proteomes" id="UP000494111"/>
    </source>
</evidence>
<dbReference type="Gene3D" id="1.10.357.10">
    <property type="entry name" value="Tetracycline Repressor, domain 2"/>
    <property type="match status" value="1"/>
</dbReference>
<name>A0A6S6ZKM7_9BURK</name>
<accession>A0A6S6ZKM7</accession>
<evidence type="ECO:0000256" key="4">
    <source>
        <dbReference type="PROSITE-ProRule" id="PRU00335"/>
    </source>
</evidence>
<dbReference type="InterPro" id="IPR050109">
    <property type="entry name" value="HTH-type_TetR-like_transc_reg"/>
</dbReference>
<dbReference type="SUPFAM" id="SSF46689">
    <property type="entry name" value="Homeodomain-like"/>
    <property type="match status" value="1"/>
</dbReference>
<evidence type="ECO:0000313" key="6">
    <source>
        <dbReference type="EMBL" id="CAB3683598.1"/>
    </source>
</evidence>
<evidence type="ECO:0000256" key="3">
    <source>
        <dbReference type="ARBA" id="ARBA00023163"/>
    </source>
</evidence>
<reference evidence="6 7" key="1">
    <citation type="submission" date="2020-04" db="EMBL/GenBank/DDBJ databases">
        <authorList>
            <person name="De Canck E."/>
        </authorList>
    </citation>
    <scope>NUCLEOTIDE SEQUENCE [LARGE SCALE GENOMIC DNA]</scope>
    <source>
        <strain evidence="6 7">LMG 3458</strain>
    </source>
</reference>
<dbReference type="EMBL" id="CADIJO010000004">
    <property type="protein sequence ID" value="CAB3683598.1"/>
    <property type="molecule type" value="Genomic_DNA"/>
</dbReference>